<sequence length="178" mass="19930">MEIFIYFLAYIFGHILTAPIVGRVFYGKNIFAEGSGNPGARNAGRSFGKKGFLLVLIGDMLKAILICWIADYLKMDLIQQSIVLLLVILGHMYPILYRFKGGKGVASFLGGMLYIVPLTTLSLVVTFLICYPITKSFTKAGLIGISLTPIFTFFIYHNFYASIIIFFIIILIVLKHKE</sequence>
<evidence type="ECO:0000256" key="3">
    <source>
        <dbReference type="ARBA" id="ARBA00022679"/>
    </source>
</evidence>
<feature type="transmembrane region" description="Helical" evidence="10">
    <location>
        <begin position="154"/>
        <end position="174"/>
    </location>
</feature>
<feature type="transmembrane region" description="Helical" evidence="10">
    <location>
        <begin position="6"/>
        <end position="26"/>
    </location>
</feature>
<feature type="transmembrane region" description="Helical" evidence="10">
    <location>
        <begin position="51"/>
        <end position="71"/>
    </location>
</feature>
<keyword evidence="1 10" id="KW-1003">Cell membrane</keyword>
<dbReference type="OrthoDB" id="9777124at2"/>
<dbReference type="HAMAP" id="MF_01043">
    <property type="entry name" value="PlsY"/>
    <property type="match status" value="1"/>
</dbReference>
<keyword evidence="8 10" id="KW-0594">Phospholipid biosynthesis</keyword>
<dbReference type="Pfam" id="PF02660">
    <property type="entry name" value="G3P_acyltransf"/>
    <property type="match status" value="1"/>
</dbReference>
<dbReference type="GO" id="GO:0005886">
    <property type="term" value="C:plasma membrane"/>
    <property type="evidence" value="ECO:0007669"/>
    <property type="project" value="UniProtKB-SubCell"/>
</dbReference>
<dbReference type="GO" id="GO:0008654">
    <property type="term" value="P:phospholipid biosynthetic process"/>
    <property type="evidence" value="ECO:0007669"/>
    <property type="project" value="UniProtKB-UniRule"/>
</dbReference>
<keyword evidence="4 10" id="KW-0812">Transmembrane</keyword>
<feature type="transmembrane region" description="Helical" evidence="10">
    <location>
        <begin position="77"/>
        <end position="96"/>
    </location>
</feature>
<evidence type="ECO:0000256" key="6">
    <source>
        <dbReference type="ARBA" id="ARBA00023098"/>
    </source>
</evidence>
<dbReference type="UniPathway" id="UPA00085"/>
<keyword evidence="3 10" id="KW-0808">Transferase</keyword>
<dbReference type="RefSeq" id="WP_101355711.1">
    <property type="nucleotide sequence ID" value="NZ_PIQO01000017.1"/>
</dbReference>
<evidence type="ECO:0000313" key="12">
    <source>
        <dbReference type="Proteomes" id="UP000233440"/>
    </source>
</evidence>
<dbReference type="AlphaFoldDB" id="A0A2N3LG21"/>
<dbReference type="EMBL" id="PIQO01000017">
    <property type="protein sequence ID" value="PKR83571.1"/>
    <property type="molecule type" value="Genomic_DNA"/>
</dbReference>
<evidence type="ECO:0000256" key="2">
    <source>
        <dbReference type="ARBA" id="ARBA00022516"/>
    </source>
</evidence>
<protein>
    <recommendedName>
        <fullName evidence="10">Glycerol-3-phosphate acyltransferase</fullName>
    </recommendedName>
    <alternativeName>
        <fullName evidence="10">Acyl-PO4 G3P acyltransferase</fullName>
    </alternativeName>
    <alternativeName>
        <fullName evidence="10">Acyl-phosphate--glycerol-3-phosphate acyltransferase</fullName>
    </alternativeName>
    <alternativeName>
        <fullName evidence="10">G3P acyltransferase</fullName>
        <shortName evidence="10">GPAT</shortName>
        <ecNumber evidence="10">2.3.1.275</ecNumber>
    </alternativeName>
    <alternativeName>
        <fullName evidence="10">Lysophosphatidic acid synthase</fullName>
        <shortName evidence="10">LPA synthase</shortName>
    </alternativeName>
</protein>
<accession>A0A2N3LG21</accession>
<evidence type="ECO:0000256" key="1">
    <source>
        <dbReference type="ARBA" id="ARBA00022475"/>
    </source>
</evidence>
<evidence type="ECO:0000256" key="5">
    <source>
        <dbReference type="ARBA" id="ARBA00022989"/>
    </source>
</evidence>
<comment type="caution">
    <text evidence="11">The sequence shown here is derived from an EMBL/GenBank/DDBJ whole genome shotgun (WGS) entry which is preliminary data.</text>
</comment>
<proteinExistence type="inferred from homology"/>
<evidence type="ECO:0000256" key="9">
    <source>
        <dbReference type="ARBA" id="ARBA00023264"/>
    </source>
</evidence>
<evidence type="ECO:0000256" key="4">
    <source>
        <dbReference type="ARBA" id="ARBA00022692"/>
    </source>
</evidence>
<comment type="subcellular location">
    <subcellularLocation>
        <location evidence="10">Cell membrane</location>
        <topology evidence="10">Multi-pass membrane protein</topology>
    </subcellularLocation>
</comment>
<evidence type="ECO:0000256" key="10">
    <source>
        <dbReference type="HAMAP-Rule" id="MF_01043"/>
    </source>
</evidence>
<gene>
    <name evidence="10" type="primary">plsY</name>
    <name evidence="11" type="ORF">CWO92_18580</name>
</gene>
<keyword evidence="5 10" id="KW-1133">Transmembrane helix</keyword>
<feature type="transmembrane region" description="Helical" evidence="10">
    <location>
        <begin position="108"/>
        <end position="134"/>
    </location>
</feature>
<comment type="subunit">
    <text evidence="10">Probably interacts with PlsX.</text>
</comment>
<dbReference type="SMART" id="SM01207">
    <property type="entry name" value="G3P_acyltransf"/>
    <property type="match status" value="1"/>
</dbReference>
<dbReference type="PANTHER" id="PTHR30309">
    <property type="entry name" value="INNER MEMBRANE PROTEIN YGIH"/>
    <property type="match status" value="1"/>
</dbReference>
<keyword evidence="7 10" id="KW-0472">Membrane</keyword>
<name>A0A2N3LG21_9BACI</name>
<dbReference type="Proteomes" id="UP000233440">
    <property type="component" value="Unassembled WGS sequence"/>
</dbReference>
<comment type="catalytic activity">
    <reaction evidence="10">
        <text>an acyl phosphate + sn-glycerol 3-phosphate = a 1-acyl-sn-glycero-3-phosphate + phosphate</text>
        <dbReference type="Rhea" id="RHEA:34075"/>
        <dbReference type="ChEBI" id="CHEBI:43474"/>
        <dbReference type="ChEBI" id="CHEBI:57597"/>
        <dbReference type="ChEBI" id="CHEBI:57970"/>
        <dbReference type="ChEBI" id="CHEBI:59918"/>
        <dbReference type="EC" id="2.3.1.275"/>
    </reaction>
</comment>
<keyword evidence="2 10" id="KW-0444">Lipid biosynthesis</keyword>
<evidence type="ECO:0000256" key="7">
    <source>
        <dbReference type="ARBA" id="ARBA00023136"/>
    </source>
</evidence>
<evidence type="ECO:0000256" key="8">
    <source>
        <dbReference type="ARBA" id="ARBA00023209"/>
    </source>
</evidence>
<keyword evidence="6 10" id="KW-0443">Lipid metabolism</keyword>
<evidence type="ECO:0000313" key="11">
    <source>
        <dbReference type="EMBL" id="PKR83571.1"/>
    </source>
</evidence>
<comment type="function">
    <text evidence="10">Catalyzes the transfer of an acyl group from acyl-phosphate (acyl-PO(4)) to glycerol-3-phosphate (G3P) to form lysophosphatidic acid (LPA). This enzyme utilizes acyl-phosphate as fatty acyl donor, but not acyl-CoA or acyl-ACP.</text>
</comment>
<dbReference type="PANTHER" id="PTHR30309:SF0">
    <property type="entry name" value="GLYCEROL-3-PHOSPHATE ACYLTRANSFERASE-RELATED"/>
    <property type="match status" value="1"/>
</dbReference>
<keyword evidence="11" id="KW-0012">Acyltransferase</keyword>
<keyword evidence="12" id="KW-1185">Reference proteome</keyword>
<dbReference type="GO" id="GO:0043772">
    <property type="term" value="F:acyl-phosphate glycerol-3-phosphate acyltransferase activity"/>
    <property type="evidence" value="ECO:0007669"/>
    <property type="project" value="UniProtKB-UniRule"/>
</dbReference>
<comment type="similarity">
    <text evidence="10">Belongs to the PlsY family.</text>
</comment>
<organism evidence="11 12">
    <name type="scientific">Heyndrickxia camelliae</name>
    <dbReference type="NCBI Taxonomy" id="1707093"/>
    <lineage>
        <taxon>Bacteria</taxon>
        <taxon>Bacillati</taxon>
        <taxon>Bacillota</taxon>
        <taxon>Bacilli</taxon>
        <taxon>Bacillales</taxon>
        <taxon>Bacillaceae</taxon>
        <taxon>Heyndrickxia</taxon>
    </lineage>
</organism>
<dbReference type="InterPro" id="IPR003811">
    <property type="entry name" value="G3P_acylTferase_PlsY"/>
</dbReference>
<keyword evidence="9 10" id="KW-1208">Phospholipid metabolism</keyword>
<dbReference type="EC" id="2.3.1.275" evidence="10"/>
<reference evidence="11 12" key="1">
    <citation type="submission" date="2017-11" db="EMBL/GenBank/DDBJ databases">
        <title>Bacillus camelliae sp. nov., isolated from pu'er tea.</title>
        <authorList>
            <person name="Niu L."/>
        </authorList>
    </citation>
    <scope>NUCLEOTIDE SEQUENCE [LARGE SCALE GENOMIC DNA]</scope>
    <source>
        <strain evidence="11 12">7578-1</strain>
    </source>
</reference>
<comment type="pathway">
    <text evidence="10">Lipid metabolism; phospholipid metabolism.</text>
</comment>